<sequence>MPVIRGEIREVGCSSFVLADESLVEVHHLALDTGTHNLSVLVEEIGDALRHGSLARSSIRVVLCRDRVLVVVRGKVGVPLPLTLLVASDNLLSLVESVPLDVPLVQVEDSHEDEVRDGADRENDLALGEGVIVVVGNGNCREANGDEGNEETAVHQRVNLLPSREVVENSTDFVVQRILDRLTIPLVDLRGNSIVLR</sequence>
<name>A0AAN5DH76_9BILA</name>
<evidence type="ECO:0000313" key="2">
    <source>
        <dbReference type="EMBL" id="GMR63263.1"/>
    </source>
</evidence>
<dbReference type="EMBL" id="BTRK01000037">
    <property type="protein sequence ID" value="GMR63263.1"/>
    <property type="molecule type" value="Genomic_DNA"/>
</dbReference>
<proteinExistence type="predicted"/>
<feature type="non-terminal residue" evidence="2">
    <location>
        <position position="197"/>
    </location>
</feature>
<comment type="caution">
    <text evidence="2">The sequence shown here is derived from an EMBL/GenBank/DDBJ whole genome shotgun (WGS) entry which is preliminary data.</text>
</comment>
<dbReference type="Proteomes" id="UP001328107">
    <property type="component" value="Unassembled WGS sequence"/>
</dbReference>
<organism evidence="2 3">
    <name type="scientific">Pristionchus mayeri</name>
    <dbReference type="NCBI Taxonomy" id="1317129"/>
    <lineage>
        <taxon>Eukaryota</taxon>
        <taxon>Metazoa</taxon>
        <taxon>Ecdysozoa</taxon>
        <taxon>Nematoda</taxon>
        <taxon>Chromadorea</taxon>
        <taxon>Rhabditida</taxon>
        <taxon>Rhabditina</taxon>
        <taxon>Diplogasteromorpha</taxon>
        <taxon>Diplogasteroidea</taxon>
        <taxon>Neodiplogasteridae</taxon>
        <taxon>Pristionchus</taxon>
    </lineage>
</organism>
<protein>
    <submittedName>
        <fullName evidence="2">Uncharacterized protein</fullName>
    </submittedName>
</protein>
<dbReference type="AlphaFoldDB" id="A0AAN5DH76"/>
<keyword evidence="3" id="KW-1185">Reference proteome</keyword>
<accession>A0AAN5DH76</accession>
<reference evidence="2" key="2">
    <citation type="submission" date="2023-06" db="EMBL/GenBank/DDBJ databases">
        <title>Genome assembly of Pristionchus species.</title>
        <authorList>
            <person name="Yoshida K."/>
            <person name="Sommer R.J."/>
        </authorList>
    </citation>
    <scope>NUCLEOTIDE SEQUENCE</scope>
    <source>
        <strain evidence="2">RS5460</strain>
    </source>
</reference>
<evidence type="ECO:0000313" key="3">
    <source>
        <dbReference type="Proteomes" id="UP001328107"/>
    </source>
</evidence>
<evidence type="ECO:0000313" key="1">
    <source>
        <dbReference type="EMBL" id="GMR31255.1"/>
    </source>
</evidence>
<dbReference type="EMBL" id="BTRK01000001">
    <property type="protein sequence ID" value="GMR31255.1"/>
    <property type="molecule type" value="Genomic_DNA"/>
</dbReference>
<gene>
    <name evidence="1" type="ORF">PMAYCL1PPCAC_01450</name>
    <name evidence="2" type="ORF">PMAYCL1PPCAC_33458</name>
</gene>
<reference evidence="3" key="1">
    <citation type="submission" date="2022-10" db="EMBL/GenBank/DDBJ databases">
        <title>Genome assembly of Pristionchus species.</title>
        <authorList>
            <person name="Yoshida K."/>
            <person name="Sommer R.J."/>
        </authorList>
    </citation>
    <scope>NUCLEOTIDE SEQUENCE [LARGE SCALE GENOMIC DNA]</scope>
    <source>
        <strain evidence="3">RS5460</strain>
    </source>
</reference>